<dbReference type="Proteomes" id="UP000289437">
    <property type="component" value="Unassembled WGS sequence"/>
</dbReference>
<accession>A0A4Q0SVP2</accession>
<name>A0A4Q0SVP2_9BACT</name>
<reference evidence="3" key="2">
    <citation type="submission" date="2019-02" db="EMBL/GenBank/DDBJ databases">
        <title>Granulicella sibirica sp. nov., a psychrotolerant acidobacterium isolated from an organic soil layer in forested tundra, West Siberia.</title>
        <authorList>
            <person name="Oshkin I.Y."/>
            <person name="Kulichevskaya I.S."/>
            <person name="Rijpstra W.I.C."/>
            <person name="Sinninghe Damste J.S."/>
            <person name="Rakitin A.L."/>
            <person name="Ravin N.V."/>
            <person name="Dedysh S.N."/>
        </authorList>
    </citation>
    <scope>NUCLEOTIDE SEQUENCE [LARGE SCALE GENOMIC DNA]</scope>
    <source>
        <strain evidence="3">AF10</strain>
    </source>
</reference>
<evidence type="ECO:0000256" key="1">
    <source>
        <dbReference type="SAM" id="MobiDB-lite"/>
    </source>
</evidence>
<reference evidence="2 3" key="1">
    <citation type="submission" date="2018-11" db="EMBL/GenBank/DDBJ databases">
        <authorList>
            <person name="Mardanov A.V."/>
            <person name="Ravin N.V."/>
            <person name="Dedysh S.N."/>
        </authorList>
    </citation>
    <scope>NUCLEOTIDE SEQUENCE [LARGE SCALE GENOMIC DNA]</scope>
    <source>
        <strain evidence="2 3">AF10</strain>
    </source>
</reference>
<organism evidence="2 3">
    <name type="scientific">Granulicella sibirica</name>
    <dbReference type="NCBI Taxonomy" id="2479048"/>
    <lineage>
        <taxon>Bacteria</taxon>
        <taxon>Pseudomonadati</taxon>
        <taxon>Acidobacteriota</taxon>
        <taxon>Terriglobia</taxon>
        <taxon>Terriglobales</taxon>
        <taxon>Acidobacteriaceae</taxon>
        <taxon>Granulicella</taxon>
    </lineage>
</organism>
<protein>
    <submittedName>
        <fullName evidence="2">Uncharacterized protein</fullName>
    </submittedName>
</protein>
<feature type="region of interest" description="Disordered" evidence="1">
    <location>
        <begin position="27"/>
        <end position="56"/>
    </location>
</feature>
<evidence type="ECO:0000313" key="2">
    <source>
        <dbReference type="EMBL" id="RXH54867.1"/>
    </source>
</evidence>
<keyword evidence="3" id="KW-1185">Reference proteome</keyword>
<gene>
    <name evidence="2" type="ORF">GRAN_3971</name>
</gene>
<feature type="compositionally biased region" description="Polar residues" evidence="1">
    <location>
        <begin position="39"/>
        <end position="56"/>
    </location>
</feature>
<proteinExistence type="predicted"/>
<comment type="caution">
    <text evidence="2">The sequence shown here is derived from an EMBL/GenBank/DDBJ whole genome shotgun (WGS) entry which is preliminary data.</text>
</comment>
<dbReference type="EMBL" id="RDSM01000003">
    <property type="protein sequence ID" value="RXH54867.1"/>
    <property type="molecule type" value="Genomic_DNA"/>
</dbReference>
<dbReference type="AlphaFoldDB" id="A0A4Q0SVP2"/>
<evidence type="ECO:0000313" key="3">
    <source>
        <dbReference type="Proteomes" id="UP000289437"/>
    </source>
</evidence>
<sequence length="56" mass="6192">MSPGLVNVASSGLPEKDRHGLIYSRTLPDVPALRENQKTSHAPNENRTEIVNSHQE</sequence>